<dbReference type="GO" id="GO:0052689">
    <property type="term" value="F:carboxylic ester hydrolase activity"/>
    <property type="evidence" value="ECO:0007669"/>
    <property type="project" value="InterPro"/>
</dbReference>
<feature type="active site" description="Charge relay system" evidence="1">
    <location>
        <position position="212"/>
    </location>
</feature>
<gene>
    <name evidence="4" type="ORF">SLNSH_08195</name>
</gene>
<feature type="active site" description="Nucleophile" evidence="1">
    <location>
        <position position="89"/>
    </location>
</feature>
<evidence type="ECO:0000313" key="4">
    <source>
        <dbReference type="EMBL" id="PSC05557.1"/>
    </source>
</evidence>
<evidence type="ECO:0000313" key="5">
    <source>
        <dbReference type="Proteomes" id="UP000239772"/>
    </source>
</evidence>
<keyword evidence="5" id="KW-1185">Reference proteome</keyword>
<dbReference type="OrthoDB" id="8476759at2"/>
<accession>A0A2T1HV84</accession>
<evidence type="ECO:0000259" key="3">
    <source>
        <dbReference type="Pfam" id="PF12146"/>
    </source>
</evidence>
<proteinExistence type="predicted"/>
<protein>
    <submittedName>
        <fullName evidence="4">Alpha/beta hydrolase</fullName>
    </submittedName>
</protein>
<reference evidence="5" key="1">
    <citation type="submission" date="2018-03" db="EMBL/GenBank/DDBJ databases">
        <authorList>
            <person name="Sun L."/>
            <person name="Liu H."/>
            <person name="Chen W."/>
            <person name="Huang K."/>
            <person name="Liu W."/>
            <person name="Gao X."/>
        </authorList>
    </citation>
    <scope>NUCLEOTIDE SEQUENCE [LARGE SCALE GENOMIC DNA]</scope>
    <source>
        <strain evidence="5">SH9</strain>
    </source>
</reference>
<sequence>MSDNSFTFEGGPVAVLLIHGLTGTPSEVKSVAKAIARKGYTVHGVQLAGHCGTEADLLRTGWRDWSRSVERAFDRLRERHEIVFVGGLSMGALLAINLAHARPNEVAGLLLYSTTLFYDGWAIPRSRVLLKPALALGFARWVRFVEDSPYGIKDDRLRERIVRAMQGGDSGSAGNAATPGGSLVELHRLIDRVKKALPNVRAPALVVHARDDDMTSLRNAHYVASRIGGDVEKVILEDSYHMVTLDLDRDRLVEHTLGFLERRRPRPAAREAAVPMLRARAG</sequence>
<feature type="active site" description="Charge relay system" evidence="1">
    <location>
        <position position="241"/>
    </location>
</feature>
<evidence type="ECO:0000256" key="2">
    <source>
        <dbReference type="PIRSR" id="PIRSR017388-3"/>
    </source>
</evidence>
<evidence type="ECO:0000256" key="1">
    <source>
        <dbReference type="PIRSR" id="PIRSR017388-1"/>
    </source>
</evidence>
<dbReference type="EMBL" id="PVZS01000007">
    <property type="protein sequence ID" value="PSC05557.1"/>
    <property type="molecule type" value="Genomic_DNA"/>
</dbReference>
<dbReference type="Gene3D" id="3.40.50.1820">
    <property type="entry name" value="alpha/beta hydrolase"/>
    <property type="match status" value="1"/>
</dbReference>
<dbReference type="SUPFAM" id="SSF53474">
    <property type="entry name" value="alpha/beta-Hydrolases"/>
    <property type="match status" value="1"/>
</dbReference>
<dbReference type="InterPro" id="IPR051044">
    <property type="entry name" value="MAG_DAG_Lipase"/>
</dbReference>
<dbReference type="InterPro" id="IPR022742">
    <property type="entry name" value="Hydrolase_4"/>
</dbReference>
<organism evidence="4 5">
    <name type="scientific">Alsobacter soli</name>
    <dbReference type="NCBI Taxonomy" id="2109933"/>
    <lineage>
        <taxon>Bacteria</taxon>
        <taxon>Pseudomonadati</taxon>
        <taxon>Pseudomonadota</taxon>
        <taxon>Alphaproteobacteria</taxon>
        <taxon>Hyphomicrobiales</taxon>
        <taxon>Alsobacteraceae</taxon>
        <taxon>Alsobacter</taxon>
    </lineage>
</organism>
<dbReference type="RefSeq" id="WP_106336193.1">
    <property type="nucleotide sequence ID" value="NZ_PVZS01000007.1"/>
</dbReference>
<feature type="domain" description="Serine aminopeptidase S33" evidence="3">
    <location>
        <begin position="14"/>
        <end position="247"/>
    </location>
</feature>
<keyword evidence="4" id="KW-0378">Hydrolase</keyword>
<name>A0A2T1HV84_9HYPH</name>
<dbReference type="PANTHER" id="PTHR11614">
    <property type="entry name" value="PHOSPHOLIPASE-RELATED"/>
    <property type="match status" value="1"/>
</dbReference>
<feature type="site" description="Important for substrate specificity" evidence="2">
    <location>
        <position position="152"/>
    </location>
</feature>
<dbReference type="Proteomes" id="UP000239772">
    <property type="component" value="Unassembled WGS sequence"/>
</dbReference>
<dbReference type="PIRSF" id="PIRSF017388">
    <property type="entry name" value="Esterase_lipase"/>
    <property type="match status" value="1"/>
</dbReference>
<dbReference type="AlphaFoldDB" id="A0A2T1HV84"/>
<comment type="caution">
    <text evidence="4">The sequence shown here is derived from an EMBL/GenBank/DDBJ whole genome shotgun (WGS) entry which is preliminary data.</text>
</comment>
<dbReference type="InterPro" id="IPR012354">
    <property type="entry name" value="Esterase_lipase"/>
</dbReference>
<dbReference type="Pfam" id="PF12146">
    <property type="entry name" value="Hydrolase_4"/>
    <property type="match status" value="1"/>
</dbReference>
<dbReference type="InterPro" id="IPR029058">
    <property type="entry name" value="AB_hydrolase_fold"/>
</dbReference>